<accession>A0AAV4A6S2</accession>
<organism evidence="1 2">
    <name type="scientific">Plakobranchus ocellatus</name>
    <dbReference type="NCBI Taxonomy" id="259542"/>
    <lineage>
        <taxon>Eukaryota</taxon>
        <taxon>Metazoa</taxon>
        <taxon>Spiralia</taxon>
        <taxon>Lophotrochozoa</taxon>
        <taxon>Mollusca</taxon>
        <taxon>Gastropoda</taxon>
        <taxon>Heterobranchia</taxon>
        <taxon>Euthyneura</taxon>
        <taxon>Panpulmonata</taxon>
        <taxon>Sacoglossa</taxon>
        <taxon>Placobranchoidea</taxon>
        <taxon>Plakobranchidae</taxon>
        <taxon>Plakobranchus</taxon>
    </lineage>
</organism>
<protein>
    <submittedName>
        <fullName evidence="1">Uncharacterized protein</fullName>
    </submittedName>
</protein>
<sequence>MKRLQFDSLEAVPKIILPALLLSRVRIPPPAPWPCGGPESLRSPCCGLAIYKNQTKLASSPVSAQHYLDVRLGQFQSQEGRFTRSKSSYRFTVLIELQFLFCPNRIITEYLSSPCNCPRCIRHLRLTRSRFSSTFSPHHAKVLTAKRFSLRKILDDFLSSPCKSPHHIKVLTA</sequence>
<proteinExistence type="predicted"/>
<dbReference type="Proteomes" id="UP000735302">
    <property type="component" value="Unassembled WGS sequence"/>
</dbReference>
<comment type="caution">
    <text evidence="1">The sequence shown here is derived from an EMBL/GenBank/DDBJ whole genome shotgun (WGS) entry which is preliminary data.</text>
</comment>
<name>A0AAV4A6S2_9GAST</name>
<evidence type="ECO:0000313" key="2">
    <source>
        <dbReference type="Proteomes" id="UP000735302"/>
    </source>
</evidence>
<reference evidence="1 2" key="1">
    <citation type="journal article" date="2021" name="Elife">
        <title>Chloroplast acquisition without the gene transfer in kleptoplastic sea slugs, Plakobranchus ocellatus.</title>
        <authorList>
            <person name="Maeda T."/>
            <person name="Takahashi S."/>
            <person name="Yoshida T."/>
            <person name="Shimamura S."/>
            <person name="Takaki Y."/>
            <person name="Nagai Y."/>
            <person name="Toyoda A."/>
            <person name="Suzuki Y."/>
            <person name="Arimoto A."/>
            <person name="Ishii H."/>
            <person name="Satoh N."/>
            <person name="Nishiyama T."/>
            <person name="Hasebe M."/>
            <person name="Maruyama T."/>
            <person name="Minagawa J."/>
            <person name="Obokata J."/>
            <person name="Shigenobu S."/>
        </authorList>
    </citation>
    <scope>NUCLEOTIDE SEQUENCE [LARGE SCALE GENOMIC DNA]</scope>
</reference>
<dbReference type="AlphaFoldDB" id="A0AAV4A6S2"/>
<gene>
    <name evidence="1" type="ORF">PoB_002958500</name>
</gene>
<evidence type="ECO:0000313" key="1">
    <source>
        <dbReference type="EMBL" id="GFO03080.1"/>
    </source>
</evidence>
<dbReference type="EMBL" id="BLXT01003724">
    <property type="protein sequence ID" value="GFO03080.1"/>
    <property type="molecule type" value="Genomic_DNA"/>
</dbReference>
<keyword evidence="2" id="KW-1185">Reference proteome</keyword>